<evidence type="ECO:0000256" key="7">
    <source>
        <dbReference type="ARBA" id="ARBA00022723"/>
    </source>
</evidence>
<evidence type="ECO:0000256" key="8">
    <source>
        <dbReference type="ARBA" id="ARBA00022967"/>
    </source>
</evidence>
<feature type="domain" description="Cytochrome oxidase subunit I profile" evidence="18">
    <location>
        <begin position="40"/>
        <end position="552"/>
    </location>
</feature>
<dbReference type="GO" id="GO:0020037">
    <property type="term" value="F:heme binding"/>
    <property type="evidence" value="ECO:0007669"/>
    <property type="project" value="InterPro"/>
</dbReference>
<dbReference type="EC" id="7.1.1.9" evidence="16"/>
<keyword evidence="5 15" id="KW-0679">Respiratory chain</keyword>
<evidence type="ECO:0000256" key="9">
    <source>
        <dbReference type="ARBA" id="ARBA00022982"/>
    </source>
</evidence>
<accession>A0AB38TB20</accession>
<evidence type="ECO:0000256" key="13">
    <source>
        <dbReference type="ARBA" id="ARBA00023136"/>
    </source>
</evidence>
<evidence type="ECO:0000256" key="2">
    <source>
        <dbReference type="ARBA" id="ARBA00004673"/>
    </source>
</evidence>
<reference evidence="19 20" key="1">
    <citation type="journal article" date="2022" name="Microbiol. Resour. Announc.">
        <title>Complete Genome Sequence of Mesorhizobium ciceri Strain R30, a Rhizobium Used as a Commercial Inoculant for Chickpea in Argentina.</title>
        <authorList>
            <person name="Foresto E."/>
            <person name="Revale S."/>
            <person name="Primo E."/>
            <person name="Nievas F."/>
            <person name="Carezzano E."/>
            <person name="Puente M."/>
            <person name="Alzari P."/>
            <person name="Mart M."/>
            <person name="Ben-Assaya M."/>
            <person name="Mornico D."/>
            <person name="Santoro M."/>
            <person name="Mart F."/>
            <person name="Giordano W."/>
            <person name="Bogino P."/>
        </authorList>
    </citation>
    <scope>NUCLEOTIDE SEQUENCE [LARGE SCALE GENOMIC DNA]</scope>
    <source>
        <strain evidence="19 20">R30</strain>
    </source>
</reference>
<keyword evidence="11 16" id="KW-0408">Iron</keyword>
<dbReference type="NCBIfam" id="TIGR02891">
    <property type="entry name" value="CtaD_CoxA"/>
    <property type="match status" value="1"/>
</dbReference>
<evidence type="ECO:0000256" key="11">
    <source>
        <dbReference type="ARBA" id="ARBA00023004"/>
    </source>
</evidence>
<dbReference type="InterPro" id="IPR000883">
    <property type="entry name" value="Cyt_C_Oxase_1"/>
</dbReference>
<keyword evidence="12 16" id="KW-0186">Copper</keyword>
<keyword evidence="4 15" id="KW-0349">Heme</keyword>
<evidence type="ECO:0000256" key="14">
    <source>
        <dbReference type="ARBA" id="ARBA00047816"/>
    </source>
</evidence>
<dbReference type="Pfam" id="PF00115">
    <property type="entry name" value="COX1"/>
    <property type="match status" value="1"/>
</dbReference>
<comment type="function">
    <text evidence="16">Cytochrome c oxidase is the component of the respiratory chain that catalyzes the reduction of oxygen to water. Subunits 1-3 form the functional core of the enzyme complex. CO I is the catalytic subunit of the enzyme. Electrons originating in cytochrome c are transferred via the copper A center of subunit 2 and heme A of subunit 1 to the bimetallic center formed by heme A3 and copper B.</text>
</comment>
<sequence>MSGLAGKPTEHTQEALKGTRDTGLEEVRLRAFLAHAWRTPKGFYGWLVTVDHKLIGRRYIVTAFLFLILAGLSALAMRFQLAQPEAGHIGPDLYNQLFTMHGTTMMFLFAVPVMEAFAIYLVPLMIGTRNVAFPRLNAFSYWVYLSGGLMIWIAFAFETGADAGWFSYVPLAGPEYGIGKRPDFWAQMVTYTEVSALAVAVEIIATVFKQRAPGMSLDRIPLYVWSVLVTAFVILFAMPAVMVSSTMLILDRLVGTKFFDPAAGGDALLWQHLFWFFGHPEVYIIFIPATGFVSAILPTFVRRPVFGYLGIVLSLIAIGFLSFGLWVHHMFATGLPQLGESFFTASSMMIAIPSGVQIFCWIATIWGGRPIFATPMLFVLGFIFTFVIGGLTGVMVASVPLDLQVHDTYFVVAHFHYVLVGGAVFPLLGAVYYWFPKITGRMLSERLGRWNFWLVFLGFNLTFFPMHILGLQGMPRRVYTYPPASGWGEMNLFISLSSLVVFAGFALFFLNLFLSLRNGRIAGDNPWGASTLEWATTSPPPSYDFSRLPVVTHREPLWAEPDVLPVVEGLRVDAREVLAGTVADAMPQVRVPSADNSIWPLLSAIAVGGAFLGSIYTPWAVVWGAIPVSIGFICWFWPKGEPEDEE</sequence>
<protein>
    <recommendedName>
        <fullName evidence="16">Cytochrome c oxidase subunit 1</fullName>
        <ecNumber evidence="16">7.1.1.9</ecNumber>
    </recommendedName>
</protein>
<evidence type="ECO:0000313" key="20">
    <source>
        <dbReference type="Proteomes" id="UP001060070"/>
    </source>
</evidence>
<feature type="transmembrane region" description="Helical" evidence="16">
    <location>
        <begin position="341"/>
        <end position="364"/>
    </location>
</feature>
<evidence type="ECO:0000256" key="3">
    <source>
        <dbReference type="ARBA" id="ARBA00022448"/>
    </source>
</evidence>
<feature type="transmembrane region" description="Helical" evidence="16">
    <location>
        <begin position="138"/>
        <end position="157"/>
    </location>
</feature>
<evidence type="ECO:0000256" key="5">
    <source>
        <dbReference type="ARBA" id="ARBA00022660"/>
    </source>
</evidence>
<evidence type="ECO:0000256" key="12">
    <source>
        <dbReference type="ARBA" id="ARBA00023008"/>
    </source>
</evidence>
<evidence type="ECO:0000256" key="17">
    <source>
        <dbReference type="SAM" id="MobiDB-lite"/>
    </source>
</evidence>
<dbReference type="GO" id="GO:0022904">
    <property type="term" value="P:respiratory electron transport chain"/>
    <property type="evidence" value="ECO:0007669"/>
    <property type="project" value="TreeGrafter"/>
</dbReference>
<dbReference type="RefSeq" id="WP_024502346.1">
    <property type="nucleotide sequence ID" value="NZ_CP088147.1"/>
</dbReference>
<feature type="transmembrane region" description="Helical" evidence="16">
    <location>
        <begin position="308"/>
        <end position="329"/>
    </location>
</feature>
<evidence type="ECO:0000256" key="15">
    <source>
        <dbReference type="RuleBase" id="RU000370"/>
    </source>
</evidence>
<dbReference type="GO" id="GO:0015990">
    <property type="term" value="P:electron transport coupled proton transport"/>
    <property type="evidence" value="ECO:0007669"/>
    <property type="project" value="InterPro"/>
</dbReference>
<feature type="transmembrane region" description="Helical" evidence="16">
    <location>
        <begin position="447"/>
        <end position="470"/>
    </location>
</feature>
<dbReference type="InterPro" id="IPR014241">
    <property type="entry name" value="Cyt_c_oxidase_su1_bac"/>
</dbReference>
<dbReference type="InterPro" id="IPR036927">
    <property type="entry name" value="Cyt_c_oxase-like_su1_sf"/>
</dbReference>
<dbReference type="AlphaFoldDB" id="A0AB38TB20"/>
<feature type="transmembrane region" description="Helical" evidence="16">
    <location>
        <begin position="490"/>
        <end position="514"/>
    </location>
</feature>
<evidence type="ECO:0000256" key="1">
    <source>
        <dbReference type="ARBA" id="ARBA00004141"/>
    </source>
</evidence>
<keyword evidence="20" id="KW-1185">Reference proteome</keyword>
<dbReference type="EMBL" id="CP088147">
    <property type="protein sequence ID" value="UTU51482.1"/>
    <property type="molecule type" value="Genomic_DNA"/>
</dbReference>
<keyword evidence="13 16" id="KW-0472">Membrane</keyword>
<evidence type="ECO:0000256" key="10">
    <source>
        <dbReference type="ARBA" id="ARBA00022989"/>
    </source>
</evidence>
<keyword evidence="9 15" id="KW-0249">Electron transport</keyword>
<dbReference type="PANTHER" id="PTHR10422">
    <property type="entry name" value="CYTOCHROME C OXIDASE SUBUNIT 1"/>
    <property type="match status" value="1"/>
</dbReference>
<name>A0AB38TB20_9HYPH</name>
<feature type="transmembrane region" description="Helical" evidence="16">
    <location>
        <begin position="184"/>
        <end position="208"/>
    </location>
</feature>
<keyword evidence="8" id="KW-1278">Translocase</keyword>
<dbReference type="InterPro" id="IPR023615">
    <property type="entry name" value="Cyt_c_Oxase_su1_BS"/>
</dbReference>
<keyword evidence="16" id="KW-1003">Cell membrane</keyword>
<dbReference type="PRINTS" id="PR01165">
    <property type="entry name" value="CYCOXIDASEI"/>
</dbReference>
<comment type="pathway">
    <text evidence="2 16">Energy metabolism; oxidative phosphorylation.</text>
</comment>
<feature type="transmembrane region" description="Helical" evidence="16">
    <location>
        <begin position="220"/>
        <end position="242"/>
    </location>
</feature>
<dbReference type="Gene3D" id="1.20.210.10">
    <property type="entry name" value="Cytochrome c oxidase-like, subunit I domain"/>
    <property type="match status" value="1"/>
</dbReference>
<comment type="catalytic activity">
    <reaction evidence="14 16">
        <text>4 Fe(II)-[cytochrome c] + O2 + 8 H(+)(in) = 4 Fe(III)-[cytochrome c] + 2 H2O + 4 H(+)(out)</text>
        <dbReference type="Rhea" id="RHEA:11436"/>
        <dbReference type="Rhea" id="RHEA-COMP:10350"/>
        <dbReference type="Rhea" id="RHEA-COMP:14399"/>
        <dbReference type="ChEBI" id="CHEBI:15377"/>
        <dbReference type="ChEBI" id="CHEBI:15378"/>
        <dbReference type="ChEBI" id="CHEBI:15379"/>
        <dbReference type="ChEBI" id="CHEBI:29033"/>
        <dbReference type="ChEBI" id="CHEBI:29034"/>
        <dbReference type="EC" id="7.1.1.9"/>
    </reaction>
</comment>
<dbReference type="GO" id="GO:0009060">
    <property type="term" value="P:aerobic respiration"/>
    <property type="evidence" value="ECO:0007669"/>
    <property type="project" value="InterPro"/>
</dbReference>
<dbReference type="GO" id="GO:0046872">
    <property type="term" value="F:metal ion binding"/>
    <property type="evidence" value="ECO:0007669"/>
    <property type="project" value="UniProtKB-KW"/>
</dbReference>
<dbReference type="GO" id="GO:0005886">
    <property type="term" value="C:plasma membrane"/>
    <property type="evidence" value="ECO:0007669"/>
    <property type="project" value="UniProtKB-SubCell"/>
</dbReference>
<feature type="compositionally biased region" description="Basic and acidic residues" evidence="17">
    <location>
        <begin position="8"/>
        <end position="20"/>
    </location>
</feature>
<dbReference type="PANTHER" id="PTHR10422:SF18">
    <property type="entry name" value="CYTOCHROME C OXIDASE SUBUNIT 1"/>
    <property type="match status" value="1"/>
</dbReference>
<feature type="transmembrane region" description="Helical" evidence="16">
    <location>
        <begin position="376"/>
        <end position="397"/>
    </location>
</feature>
<keyword evidence="7 16" id="KW-0479">Metal-binding</keyword>
<feature type="transmembrane region" description="Helical" evidence="16">
    <location>
        <begin position="409"/>
        <end position="435"/>
    </location>
</feature>
<dbReference type="SUPFAM" id="SSF81442">
    <property type="entry name" value="Cytochrome c oxidase subunit I-like"/>
    <property type="match status" value="1"/>
</dbReference>
<dbReference type="InterPro" id="IPR023616">
    <property type="entry name" value="Cyt_c_oxase-like_su1_dom"/>
</dbReference>
<keyword evidence="3 15" id="KW-0813">Transport</keyword>
<dbReference type="Proteomes" id="UP001060070">
    <property type="component" value="Chromosome"/>
</dbReference>
<evidence type="ECO:0000256" key="6">
    <source>
        <dbReference type="ARBA" id="ARBA00022692"/>
    </source>
</evidence>
<gene>
    <name evidence="19" type="primary">ctaD</name>
    <name evidence="19" type="ORF">LRP29_29145</name>
</gene>
<dbReference type="CDD" id="cd01662">
    <property type="entry name" value="Ubiquinol_Oxidase_I"/>
    <property type="match status" value="1"/>
</dbReference>
<keyword evidence="10 16" id="KW-1133">Transmembrane helix</keyword>
<feature type="transmembrane region" description="Helical" evidence="16">
    <location>
        <begin position="59"/>
        <end position="81"/>
    </location>
</feature>
<keyword evidence="6 15" id="KW-0812">Transmembrane</keyword>
<evidence type="ECO:0000313" key="19">
    <source>
        <dbReference type="EMBL" id="UTU51482.1"/>
    </source>
</evidence>
<organism evidence="19 20">
    <name type="scientific">Mesorhizobium ciceri</name>
    <dbReference type="NCBI Taxonomy" id="39645"/>
    <lineage>
        <taxon>Bacteria</taxon>
        <taxon>Pseudomonadati</taxon>
        <taxon>Pseudomonadota</taxon>
        <taxon>Alphaproteobacteria</taxon>
        <taxon>Hyphomicrobiales</taxon>
        <taxon>Phyllobacteriaceae</taxon>
        <taxon>Mesorhizobium</taxon>
    </lineage>
</organism>
<evidence type="ECO:0000256" key="16">
    <source>
        <dbReference type="RuleBase" id="RU363061"/>
    </source>
</evidence>
<feature type="region of interest" description="Disordered" evidence="17">
    <location>
        <begin position="1"/>
        <end position="20"/>
    </location>
</feature>
<evidence type="ECO:0000256" key="4">
    <source>
        <dbReference type="ARBA" id="ARBA00022617"/>
    </source>
</evidence>
<feature type="transmembrane region" description="Helical" evidence="16">
    <location>
        <begin position="598"/>
        <end position="615"/>
    </location>
</feature>
<proteinExistence type="inferred from homology"/>
<comment type="similarity">
    <text evidence="15">Belongs to the heme-copper respiratory oxidase family.</text>
</comment>
<dbReference type="PROSITE" id="PS50855">
    <property type="entry name" value="COX1"/>
    <property type="match status" value="1"/>
</dbReference>
<comment type="subcellular location">
    <subcellularLocation>
        <location evidence="16">Cell membrane</location>
        <topology evidence="16">Multi-pass membrane protein</topology>
    </subcellularLocation>
    <subcellularLocation>
        <location evidence="1">Membrane</location>
        <topology evidence="1">Multi-pass membrane protein</topology>
    </subcellularLocation>
</comment>
<dbReference type="GO" id="GO:0004129">
    <property type="term" value="F:cytochrome-c oxidase activity"/>
    <property type="evidence" value="ECO:0007669"/>
    <property type="project" value="UniProtKB-EC"/>
</dbReference>
<feature type="transmembrane region" description="Helical" evidence="16">
    <location>
        <begin position="282"/>
        <end position="301"/>
    </location>
</feature>
<evidence type="ECO:0000259" key="18">
    <source>
        <dbReference type="PROSITE" id="PS50855"/>
    </source>
</evidence>
<dbReference type="PROSITE" id="PS00077">
    <property type="entry name" value="COX1_CUB"/>
    <property type="match status" value="1"/>
</dbReference>
<feature type="transmembrane region" description="Helical" evidence="16">
    <location>
        <begin position="101"/>
        <end position="126"/>
    </location>
</feature>